<dbReference type="Proteomes" id="UP000613974">
    <property type="component" value="Unassembled WGS sequence"/>
</dbReference>
<comment type="caution">
    <text evidence="1">The sequence shown here is derived from an EMBL/GenBank/DDBJ whole genome shotgun (WGS) entry which is preliminary data.</text>
</comment>
<evidence type="ECO:0008006" key="3">
    <source>
        <dbReference type="Google" id="ProtNLM"/>
    </source>
</evidence>
<dbReference type="GeneID" id="95593556"/>
<evidence type="ECO:0000313" key="2">
    <source>
        <dbReference type="Proteomes" id="UP000613974"/>
    </source>
</evidence>
<name>A0ABQ3SGG1_9ACTN</name>
<protein>
    <recommendedName>
        <fullName evidence="3">Lipoprotein</fullName>
    </recommendedName>
</protein>
<dbReference type="EMBL" id="BNEC01000003">
    <property type="protein sequence ID" value="GHI67203.1"/>
    <property type="molecule type" value="Genomic_DNA"/>
</dbReference>
<keyword evidence="2" id="KW-1185">Reference proteome</keyword>
<proteinExistence type="predicted"/>
<organism evidence="1 2">
    <name type="scientific">Streptomyces nojiriensis</name>
    <dbReference type="NCBI Taxonomy" id="66374"/>
    <lineage>
        <taxon>Bacteria</taxon>
        <taxon>Bacillati</taxon>
        <taxon>Actinomycetota</taxon>
        <taxon>Actinomycetes</taxon>
        <taxon>Kitasatosporales</taxon>
        <taxon>Streptomycetaceae</taxon>
        <taxon>Streptomyces</taxon>
    </lineage>
</organism>
<dbReference type="RefSeq" id="WP_189740724.1">
    <property type="nucleotide sequence ID" value="NZ_BMRL01000009.1"/>
</dbReference>
<sequence length="161" mass="16521">MSCALLLTGCGIKRSGVIDSGHAATVKVADGKNSTYLYFLSKEGDRLVPAPFSFLAGYDLNPAVLLHLLLEGPRGRAGEAGLTTGLPKLPAGSGSEKLSVSPSPHAGMTVKVPFAVGDLSALARMQLVCTIGVSAVKDTLSPVTLQGSDTTLAPAECDLKR</sequence>
<accession>A0ABQ3SGG1</accession>
<evidence type="ECO:0000313" key="1">
    <source>
        <dbReference type="EMBL" id="GHI67203.1"/>
    </source>
</evidence>
<gene>
    <name evidence="1" type="ORF">Snoj_11210</name>
</gene>
<reference evidence="2" key="1">
    <citation type="submission" date="2023-07" db="EMBL/GenBank/DDBJ databases">
        <title>Whole genome shotgun sequence of Streptomyces nojiriensis NBRC 13794.</title>
        <authorList>
            <person name="Komaki H."/>
            <person name="Tamura T."/>
        </authorList>
    </citation>
    <scope>NUCLEOTIDE SEQUENCE [LARGE SCALE GENOMIC DNA]</scope>
    <source>
        <strain evidence="2">NBRC 13794</strain>
    </source>
</reference>